<keyword evidence="4" id="KW-1185">Reference proteome</keyword>
<dbReference type="Proteomes" id="UP000595857">
    <property type="component" value="Chromosome"/>
</dbReference>
<dbReference type="InterPro" id="IPR020904">
    <property type="entry name" value="Sc_DH/Rdtase_CS"/>
</dbReference>
<dbReference type="PANTHER" id="PTHR24321:SF15">
    <property type="entry name" value="OXIDOREDUCTASE UCPA"/>
    <property type="match status" value="1"/>
</dbReference>
<keyword evidence="2" id="KW-0560">Oxidoreductase</keyword>
<dbReference type="Pfam" id="PF13561">
    <property type="entry name" value="adh_short_C2"/>
    <property type="match status" value="1"/>
</dbReference>
<evidence type="ECO:0000313" key="3">
    <source>
        <dbReference type="EMBL" id="QQR38468.1"/>
    </source>
</evidence>
<dbReference type="PROSITE" id="PS00061">
    <property type="entry name" value="ADH_SHORT"/>
    <property type="match status" value="1"/>
</dbReference>
<name>A0ABX7C2N5_9HYPH</name>
<dbReference type="RefSeq" id="WP_201630872.1">
    <property type="nucleotide sequence ID" value="NZ_CP068046.1"/>
</dbReference>
<dbReference type="CDD" id="cd05233">
    <property type="entry name" value="SDR_c"/>
    <property type="match status" value="1"/>
</dbReference>
<evidence type="ECO:0000256" key="1">
    <source>
        <dbReference type="ARBA" id="ARBA00006484"/>
    </source>
</evidence>
<dbReference type="PRINTS" id="PR00080">
    <property type="entry name" value="SDRFAMILY"/>
</dbReference>
<dbReference type="PANTHER" id="PTHR24321">
    <property type="entry name" value="DEHYDROGENASES, SHORT CHAIN"/>
    <property type="match status" value="1"/>
</dbReference>
<dbReference type="Gene3D" id="3.40.50.720">
    <property type="entry name" value="NAD(P)-binding Rossmann-like Domain"/>
    <property type="match status" value="1"/>
</dbReference>
<dbReference type="EMBL" id="CP068046">
    <property type="protein sequence ID" value="QQR38468.1"/>
    <property type="molecule type" value="Genomic_DNA"/>
</dbReference>
<sequence length="264" mass="27171">MNLQNRVCFVTGAGGEIGSAIVATLARFGALVEAADLDEGRVATRLGEYPDLAKQCHGLALDVTDEGRWDDVVADILARHGRLDVMVNCAGLFAAGSASIDTMELAEWQRLHAVNVDGAFLGTRAGVRAMREAGGAIVNIGSIVGYFGARSGVAYGSSKAAICGLTMQAAASCVSAGIPVRVNAVHPGYVLTESALADEMKKHGNREAAIAAFSTRNPGGMIIKPNDVAGAVAFLACDLARAINGVQLLVDAGLSTQMPGRAFA</sequence>
<gene>
    <name evidence="3" type="ORF">JI748_11845</name>
</gene>
<comment type="similarity">
    <text evidence="1">Belongs to the short-chain dehydrogenases/reductases (SDR) family.</text>
</comment>
<dbReference type="SUPFAM" id="SSF51735">
    <property type="entry name" value="NAD(P)-binding Rossmann-fold domains"/>
    <property type="match status" value="1"/>
</dbReference>
<accession>A0ABX7C2N5</accession>
<evidence type="ECO:0000256" key="2">
    <source>
        <dbReference type="ARBA" id="ARBA00023002"/>
    </source>
</evidence>
<dbReference type="InterPro" id="IPR036291">
    <property type="entry name" value="NAD(P)-bd_dom_sf"/>
</dbReference>
<evidence type="ECO:0000313" key="4">
    <source>
        <dbReference type="Proteomes" id="UP000595857"/>
    </source>
</evidence>
<reference evidence="3 4" key="1">
    <citation type="submission" date="2021-01" db="EMBL/GenBank/DDBJ databases">
        <title>Genome seq and assembly of Devosia sp. LEGU1.</title>
        <authorList>
            <person name="Chhetri G."/>
        </authorList>
    </citation>
    <scope>NUCLEOTIDE SEQUENCE [LARGE SCALE GENOMIC DNA]</scope>
    <source>
        <strain evidence="3 4">LEGU1</strain>
    </source>
</reference>
<dbReference type="PRINTS" id="PR00081">
    <property type="entry name" value="GDHRDH"/>
</dbReference>
<dbReference type="InterPro" id="IPR002347">
    <property type="entry name" value="SDR_fam"/>
</dbReference>
<proteinExistence type="inferred from homology"/>
<protein>
    <submittedName>
        <fullName evidence="3">SDR family oxidoreductase</fullName>
    </submittedName>
</protein>
<organism evidence="3 4">
    <name type="scientific">Devosia rhizoryzae</name>
    <dbReference type="NCBI Taxonomy" id="2774137"/>
    <lineage>
        <taxon>Bacteria</taxon>
        <taxon>Pseudomonadati</taxon>
        <taxon>Pseudomonadota</taxon>
        <taxon>Alphaproteobacteria</taxon>
        <taxon>Hyphomicrobiales</taxon>
        <taxon>Devosiaceae</taxon>
        <taxon>Devosia</taxon>
    </lineage>
</organism>